<dbReference type="Pfam" id="PF04198">
    <property type="entry name" value="Sugar-bind"/>
    <property type="match status" value="1"/>
</dbReference>
<evidence type="ECO:0000313" key="6">
    <source>
        <dbReference type="EMBL" id="RAP41933.1"/>
    </source>
</evidence>
<dbReference type="EMBL" id="MUAV01000007">
    <property type="protein sequence ID" value="RAP41933.1"/>
    <property type="molecule type" value="Genomic_DNA"/>
</dbReference>
<name>A0ABX9DII5_9RHOB</name>
<dbReference type="SUPFAM" id="SSF100950">
    <property type="entry name" value="NagB/RpiA/CoA transferase-like"/>
    <property type="match status" value="1"/>
</dbReference>
<evidence type="ECO:0000259" key="5">
    <source>
        <dbReference type="Pfam" id="PF04198"/>
    </source>
</evidence>
<dbReference type="PANTHER" id="PTHR34294">
    <property type="entry name" value="TRANSCRIPTIONAL REGULATOR-RELATED"/>
    <property type="match status" value="1"/>
</dbReference>
<dbReference type="InterPro" id="IPR007324">
    <property type="entry name" value="Sugar-bd_dom_put"/>
</dbReference>
<dbReference type="Proteomes" id="UP000248659">
    <property type="component" value="Unassembled WGS sequence"/>
</dbReference>
<gene>
    <name evidence="6" type="ORF">BYZ73_08270</name>
</gene>
<protein>
    <recommendedName>
        <fullName evidence="5">Sugar-binding domain-containing protein</fullName>
    </recommendedName>
</protein>
<dbReference type="Gene3D" id="3.40.50.1360">
    <property type="match status" value="1"/>
</dbReference>
<dbReference type="InterPro" id="IPR051054">
    <property type="entry name" value="SorC_transcr_regulators"/>
</dbReference>
<evidence type="ECO:0000256" key="3">
    <source>
        <dbReference type="ARBA" id="ARBA00023125"/>
    </source>
</evidence>
<keyword evidence="3" id="KW-0238">DNA-binding</keyword>
<dbReference type="PANTHER" id="PTHR34294:SF1">
    <property type="entry name" value="TRANSCRIPTIONAL REGULATOR LSRR"/>
    <property type="match status" value="1"/>
</dbReference>
<feature type="domain" description="Sugar-binding" evidence="5">
    <location>
        <begin position="42"/>
        <end position="277"/>
    </location>
</feature>
<dbReference type="RefSeq" id="WP_112315601.1">
    <property type="nucleotide sequence ID" value="NZ_MUAV01000007.1"/>
</dbReference>
<organism evidence="6 7">
    <name type="scientific">Rhodovulum viride</name>
    <dbReference type="NCBI Taxonomy" id="1231134"/>
    <lineage>
        <taxon>Bacteria</taxon>
        <taxon>Pseudomonadati</taxon>
        <taxon>Pseudomonadota</taxon>
        <taxon>Alphaproteobacteria</taxon>
        <taxon>Rhodobacterales</taxon>
        <taxon>Paracoccaceae</taxon>
        <taxon>Rhodovulum</taxon>
    </lineage>
</organism>
<proteinExistence type="inferred from homology"/>
<keyword evidence="2" id="KW-0805">Transcription regulation</keyword>
<evidence type="ECO:0000256" key="1">
    <source>
        <dbReference type="ARBA" id="ARBA00010466"/>
    </source>
</evidence>
<reference evidence="6 7" key="1">
    <citation type="submission" date="2017-01" db="EMBL/GenBank/DDBJ databases">
        <title>Genome sequence of Rhodovulum viride JA756.</title>
        <authorList>
            <person name="Lakshmi K.V."/>
            <person name="Tushar L.D."/>
            <person name="Sasikala C."/>
            <person name="Venkataramana C."/>
        </authorList>
    </citation>
    <scope>NUCLEOTIDE SEQUENCE [LARGE SCALE GENOMIC DNA]</scope>
    <source>
        <strain evidence="6 7">JA756</strain>
    </source>
</reference>
<dbReference type="InterPro" id="IPR037171">
    <property type="entry name" value="NagB/RpiA_transferase-like"/>
</dbReference>
<accession>A0ABX9DII5</accession>
<comment type="caution">
    <text evidence="6">The sequence shown here is derived from an EMBL/GenBank/DDBJ whole genome shotgun (WGS) entry which is preliminary data.</text>
</comment>
<comment type="similarity">
    <text evidence="1">Belongs to the SorC transcriptional regulatory family.</text>
</comment>
<keyword evidence="7" id="KW-1185">Reference proteome</keyword>
<evidence type="ECO:0000256" key="2">
    <source>
        <dbReference type="ARBA" id="ARBA00023015"/>
    </source>
</evidence>
<evidence type="ECO:0000256" key="4">
    <source>
        <dbReference type="ARBA" id="ARBA00023163"/>
    </source>
</evidence>
<evidence type="ECO:0000313" key="7">
    <source>
        <dbReference type="Proteomes" id="UP000248659"/>
    </source>
</evidence>
<sequence>MTSRALPSARRWGSAASSWRAGCRKRARPAWSASSVPPRRDRCGFERCIVVPARPDDRVLQVLAEAAASYLIQHTVQSAILGVASGRSTSRVSRLILSRPRCTLVRIADVARSTSLPDNPTETVRRMAQIASGPSWRLFAPIVLSSREAAETLHREPGIATAHAFFPRLTRVLMATAPWEPGESMIHDSIPAEDQAMVAACHPAADLLANVIDDWSRQVAPDFTARALSIALAQLRAVPYLNMVAGRQRQQPAVLACLKARFANTRISDTRTADLFLKAG</sequence>
<keyword evidence="4" id="KW-0804">Transcription</keyword>